<feature type="region of interest" description="Disordered" evidence="1">
    <location>
        <begin position="312"/>
        <end position="348"/>
    </location>
</feature>
<comment type="caution">
    <text evidence="3">The sequence shown here is derived from an EMBL/GenBank/DDBJ whole genome shotgun (WGS) entry which is preliminary data.</text>
</comment>
<feature type="domain" description="NAD(P)-binding" evidence="2">
    <location>
        <begin position="12"/>
        <end position="121"/>
    </location>
</feature>
<feature type="compositionally biased region" description="Basic and acidic residues" evidence="1">
    <location>
        <begin position="419"/>
        <end position="444"/>
    </location>
</feature>
<keyword evidence="4" id="KW-1185">Reference proteome</keyword>
<name>A0ABP8EFC7_9MICO</name>
<gene>
    <name evidence="3" type="ORF">GCM10022261_01520</name>
</gene>
<dbReference type="InterPro" id="IPR051783">
    <property type="entry name" value="NAD(P)-dependent_oxidoreduct"/>
</dbReference>
<dbReference type="Proteomes" id="UP001501586">
    <property type="component" value="Unassembled WGS sequence"/>
</dbReference>
<feature type="region of interest" description="Disordered" evidence="1">
    <location>
        <begin position="490"/>
        <end position="520"/>
    </location>
</feature>
<evidence type="ECO:0000313" key="3">
    <source>
        <dbReference type="EMBL" id="GAA4282621.1"/>
    </source>
</evidence>
<organism evidence="3 4">
    <name type="scientific">Brevibacterium daeguense</name>
    <dbReference type="NCBI Taxonomy" id="909936"/>
    <lineage>
        <taxon>Bacteria</taxon>
        <taxon>Bacillati</taxon>
        <taxon>Actinomycetota</taxon>
        <taxon>Actinomycetes</taxon>
        <taxon>Micrococcales</taxon>
        <taxon>Brevibacteriaceae</taxon>
        <taxon>Brevibacterium</taxon>
    </lineage>
</organism>
<dbReference type="InterPro" id="IPR016040">
    <property type="entry name" value="NAD(P)-bd_dom"/>
</dbReference>
<accession>A0ABP8EFC7</accession>
<dbReference type="Pfam" id="PF13460">
    <property type="entry name" value="NAD_binding_10"/>
    <property type="match status" value="1"/>
</dbReference>
<dbReference type="SUPFAM" id="SSF51735">
    <property type="entry name" value="NAD(P)-binding Rossmann-fold domains"/>
    <property type="match status" value="1"/>
</dbReference>
<evidence type="ECO:0000256" key="1">
    <source>
        <dbReference type="SAM" id="MobiDB-lite"/>
    </source>
</evidence>
<dbReference type="PANTHER" id="PTHR48079:SF6">
    <property type="entry name" value="NAD(P)-BINDING DOMAIN-CONTAINING PROTEIN-RELATED"/>
    <property type="match status" value="1"/>
</dbReference>
<feature type="compositionally biased region" description="Basic and acidic residues" evidence="1">
    <location>
        <begin position="510"/>
        <end position="520"/>
    </location>
</feature>
<evidence type="ECO:0000259" key="2">
    <source>
        <dbReference type="Pfam" id="PF13460"/>
    </source>
</evidence>
<feature type="region of interest" description="Disordered" evidence="1">
    <location>
        <begin position="407"/>
        <end position="446"/>
    </location>
</feature>
<evidence type="ECO:0000313" key="4">
    <source>
        <dbReference type="Proteomes" id="UP001501586"/>
    </source>
</evidence>
<dbReference type="RefSeq" id="WP_236865730.1">
    <property type="nucleotide sequence ID" value="NZ_BAABAZ010000003.1"/>
</dbReference>
<sequence length="520" mass="56410">MTPHRRTVLVTGATGYVGGRLIPQLLAAGHRVRALVRSPEKLAPLDWADRIEIAKGSLDDFDTVRGACEGVDAVYYLVHSMSDSRDFAEREKSMAETTARAVEEAGVRRIIYLGGLHPDDVELSVHMRSRAAVGEVFLDSTVPAAVFEAGIIIGSGSASFEMIRHLAAVLPAMPAPSWVTNRIEPLFIRDLLHYLVAALDLPEDINERLPLGCGEVMTYAEAMSRASTELGLPRRPVVALPLPAQLLAGYWVSLVTPLPHGLAVPLVQSLQDDAVRSSHHVDQLIDPPPDGPTGYSRAIAQVLEAENRLLPDTAIPLPDGSPLAATPTPTPRTTHGPSPTDPPWAGPTVFHSQRTRVVQADQGELRQAAEAIVTGLKRWSLEKREPTRRLLTRRRGERFGSAWLDIRLGDGNPSGPSDVPRDSHFPDNPDGLRDSDAPTEERASRAATRLTQTTVFAPRGLLGVIAWHASSPVRALNSARMISRVLRSGTPRGRVQLTRRPSAVPAGRSTRPDRRPVPAP</sequence>
<dbReference type="InterPro" id="IPR036291">
    <property type="entry name" value="NAD(P)-bd_dom_sf"/>
</dbReference>
<dbReference type="EMBL" id="BAABAZ010000003">
    <property type="protein sequence ID" value="GAA4282621.1"/>
    <property type="molecule type" value="Genomic_DNA"/>
</dbReference>
<reference evidence="4" key="1">
    <citation type="journal article" date="2019" name="Int. J. Syst. Evol. Microbiol.">
        <title>The Global Catalogue of Microorganisms (GCM) 10K type strain sequencing project: providing services to taxonomists for standard genome sequencing and annotation.</title>
        <authorList>
            <consortium name="The Broad Institute Genomics Platform"/>
            <consortium name="The Broad Institute Genome Sequencing Center for Infectious Disease"/>
            <person name="Wu L."/>
            <person name="Ma J."/>
        </authorList>
    </citation>
    <scope>NUCLEOTIDE SEQUENCE [LARGE SCALE GENOMIC DNA]</scope>
    <source>
        <strain evidence="4">JCM 17458</strain>
    </source>
</reference>
<feature type="compositionally biased region" description="Low complexity" evidence="1">
    <location>
        <begin position="320"/>
        <end position="338"/>
    </location>
</feature>
<dbReference type="PANTHER" id="PTHR48079">
    <property type="entry name" value="PROTEIN YEEZ"/>
    <property type="match status" value="1"/>
</dbReference>
<dbReference type="Gene3D" id="3.40.50.720">
    <property type="entry name" value="NAD(P)-binding Rossmann-like Domain"/>
    <property type="match status" value="1"/>
</dbReference>
<protein>
    <submittedName>
        <fullName evidence="3">NAD(P)H-binding protein</fullName>
    </submittedName>
</protein>
<proteinExistence type="predicted"/>